<accession>X1AXP4</accession>
<dbReference type="EMBL" id="BART01018266">
    <property type="protein sequence ID" value="GAG87944.1"/>
    <property type="molecule type" value="Genomic_DNA"/>
</dbReference>
<dbReference type="AlphaFoldDB" id="X1AXP4"/>
<proteinExistence type="predicted"/>
<evidence type="ECO:0000313" key="1">
    <source>
        <dbReference type="EMBL" id="GAG87944.1"/>
    </source>
</evidence>
<feature type="non-terminal residue" evidence="1">
    <location>
        <position position="1"/>
    </location>
</feature>
<organism evidence="1">
    <name type="scientific">marine sediment metagenome</name>
    <dbReference type="NCBI Taxonomy" id="412755"/>
    <lineage>
        <taxon>unclassified sequences</taxon>
        <taxon>metagenomes</taxon>
        <taxon>ecological metagenomes</taxon>
    </lineage>
</organism>
<sequence length="31" mass="3548">KAHISHEFVYLAVLVQQLIPADYAFVVHTHT</sequence>
<comment type="caution">
    <text evidence="1">The sequence shown here is derived from an EMBL/GenBank/DDBJ whole genome shotgun (WGS) entry which is preliminary data.</text>
</comment>
<protein>
    <submittedName>
        <fullName evidence="1">Uncharacterized protein</fullName>
    </submittedName>
</protein>
<reference evidence="1" key="1">
    <citation type="journal article" date="2014" name="Front. Microbiol.">
        <title>High frequency of phylogenetically diverse reductive dehalogenase-homologous genes in deep subseafloor sedimentary metagenomes.</title>
        <authorList>
            <person name="Kawai M."/>
            <person name="Futagami T."/>
            <person name="Toyoda A."/>
            <person name="Takaki Y."/>
            <person name="Nishi S."/>
            <person name="Hori S."/>
            <person name="Arai W."/>
            <person name="Tsubouchi T."/>
            <person name="Morono Y."/>
            <person name="Uchiyama I."/>
            <person name="Ito T."/>
            <person name="Fujiyama A."/>
            <person name="Inagaki F."/>
            <person name="Takami H."/>
        </authorList>
    </citation>
    <scope>NUCLEOTIDE SEQUENCE</scope>
    <source>
        <strain evidence="1">Expedition CK06-06</strain>
    </source>
</reference>
<gene>
    <name evidence="1" type="ORF">S01H4_34510</name>
</gene>
<name>X1AXP4_9ZZZZ</name>